<name>A0ACB9YPI7_9PEZI</name>
<protein>
    <submittedName>
        <fullName evidence="1">Uncharacterized protein</fullName>
    </submittedName>
</protein>
<gene>
    <name evidence="1" type="ORF">F4820DRAFT_81522</name>
</gene>
<dbReference type="Proteomes" id="UP001497700">
    <property type="component" value="Unassembled WGS sequence"/>
</dbReference>
<accession>A0ACB9YPI7</accession>
<sequence length="341" mass="36337">MSAQESSYAPKSPDLSSFYSGASDIPPSHNTPGGYPFQAGLGVGIGVGVGAGHGHGHGHGPLRYNNHNQPQPHQYGNTYQSPAAPASAQPTSAPAYTNNTAFNTFSSQASQASQGGGQLQPQSQFYAPRQQTQFAHTNQSSYVLQPSNAPTAYYPPFESTSSPAQLDFQAQHQRPAPPTSNPPAVNDQSNPPGSPSTMPPRKIAPAAKQNEIEPSPVRTKFPTARIKRIMQADEEVGKVAQQTPIAVGKALELFMVQLVRKSAEVAREKNSKRITAPMLKQAIDSANEWDFLQDIVAKVSEEKEGAKGSGRSKAETDSDEEVDVGDVKKKGRGGRKKKAPA</sequence>
<comment type="caution">
    <text evidence="1">The sequence shown here is derived from an EMBL/GenBank/DDBJ whole genome shotgun (WGS) entry which is preliminary data.</text>
</comment>
<evidence type="ECO:0000313" key="1">
    <source>
        <dbReference type="EMBL" id="KAI4861063.1"/>
    </source>
</evidence>
<keyword evidence="2" id="KW-1185">Reference proteome</keyword>
<proteinExistence type="predicted"/>
<evidence type="ECO:0000313" key="2">
    <source>
        <dbReference type="Proteomes" id="UP001497700"/>
    </source>
</evidence>
<reference evidence="1 2" key="1">
    <citation type="journal article" date="2022" name="New Phytol.">
        <title>Ecological generalism drives hyperdiversity of secondary metabolite gene clusters in xylarialean endophytes.</title>
        <authorList>
            <person name="Franco M.E.E."/>
            <person name="Wisecaver J.H."/>
            <person name="Arnold A.E."/>
            <person name="Ju Y.M."/>
            <person name="Slot J.C."/>
            <person name="Ahrendt S."/>
            <person name="Moore L.P."/>
            <person name="Eastman K.E."/>
            <person name="Scott K."/>
            <person name="Konkel Z."/>
            <person name="Mondo S.J."/>
            <person name="Kuo A."/>
            <person name="Hayes R.D."/>
            <person name="Haridas S."/>
            <person name="Andreopoulos B."/>
            <person name="Riley R."/>
            <person name="LaButti K."/>
            <person name="Pangilinan J."/>
            <person name="Lipzen A."/>
            <person name="Amirebrahimi M."/>
            <person name="Yan J."/>
            <person name="Adam C."/>
            <person name="Keymanesh K."/>
            <person name="Ng V."/>
            <person name="Louie K."/>
            <person name="Northen T."/>
            <person name="Drula E."/>
            <person name="Henrissat B."/>
            <person name="Hsieh H.M."/>
            <person name="Youens-Clark K."/>
            <person name="Lutzoni F."/>
            <person name="Miadlikowska J."/>
            <person name="Eastwood D.C."/>
            <person name="Hamelin R.C."/>
            <person name="Grigoriev I.V."/>
            <person name="U'Ren J.M."/>
        </authorList>
    </citation>
    <scope>NUCLEOTIDE SEQUENCE [LARGE SCALE GENOMIC DNA]</scope>
    <source>
        <strain evidence="1 2">CBS 119005</strain>
    </source>
</reference>
<dbReference type="EMBL" id="MU393563">
    <property type="protein sequence ID" value="KAI4861063.1"/>
    <property type="molecule type" value="Genomic_DNA"/>
</dbReference>
<organism evidence="1 2">
    <name type="scientific">Hypoxylon rubiginosum</name>
    <dbReference type="NCBI Taxonomy" id="110542"/>
    <lineage>
        <taxon>Eukaryota</taxon>
        <taxon>Fungi</taxon>
        <taxon>Dikarya</taxon>
        <taxon>Ascomycota</taxon>
        <taxon>Pezizomycotina</taxon>
        <taxon>Sordariomycetes</taxon>
        <taxon>Xylariomycetidae</taxon>
        <taxon>Xylariales</taxon>
        <taxon>Hypoxylaceae</taxon>
        <taxon>Hypoxylon</taxon>
    </lineage>
</organism>